<proteinExistence type="predicted"/>
<comment type="caution">
    <text evidence="2">The sequence shown here is derived from an EMBL/GenBank/DDBJ whole genome shotgun (WGS) entry which is preliminary data.</text>
</comment>
<evidence type="ECO:0000313" key="2">
    <source>
        <dbReference type="EMBL" id="MBO8414767.1"/>
    </source>
</evidence>
<keyword evidence="1" id="KW-0812">Transmembrane</keyword>
<sequence>MADKRQPEPSSDLTHIVNLAERQQEKVCQHCGKLVVPRPEDFKGLPDQDYCPACGGVIMTYYNKHKLRPFFCYPPEEWAKIPPLLQKVSKIKPWMPSIYVLFCLIVIFGFMIYYY</sequence>
<organism evidence="2 3">
    <name type="scientific">Candidatus Avisuccinivibrio stercorigallinarum</name>
    <dbReference type="NCBI Taxonomy" id="2840704"/>
    <lineage>
        <taxon>Bacteria</taxon>
        <taxon>Pseudomonadati</taxon>
        <taxon>Pseudomonadota</taxon>
        <taxon>Gammaproteobacteria</taxon>
        <taxon>Aeromonadales</taxon>
        <taxon>Succinivibrionaceae</taxon>
        <taxon>Succinivibrionaceae incertae sedis</taxon>
        <taxon>Candidatus Avisuccinivibrio</taxon>
    </lineage>
</organism>
<keyword evidence="1" id="KW-0472">Membrane</keyword>
<protein>
    <submittedName>
        <fullName evidence="2">Uncharacterized protein</fullName>
    </submittedName>
</protein>
<evidence type="ECO:0000313" key="3">
    <source>
        <dbReference type="Proteomes" id="UP000823631"/>
    </source>
</evidence>
<gene>
    <name evidence="2" type="ORF">IAB19_00080</name>
</gene>
<feature type="transmembrane region" description="Helical" evidence="1">
    <location>
        <begin position="94"/>
        <end position="114"/>
    </location>
</feature>
<accession>A0A9D9D9D6</accession>
<keyword evidence="1" id="KW-1133">Transmembrane helix</keyword>
<dbReference type="AlphaFoldDB" id="A0A9D9D9D6"/>
<reference evidence="2" key="1">
    <citation type="submission" date="2020-10" db="EMBL/GenBank/DDBJ databases">
        <authorList>
            <person name="Gilroy R."/>
        </authorList>
    </citation>
    <scope>NUCLEOTIDE SEQUENCE</scope>
    <source>
        <strain evidence="2">17213</strain>
    </source>
</reference>
<dbReference type="EMBL" id="JADINH010000003">
    <property type="protein sequence ID" value="MBO8414767.1"/>
    <property type="molecule type" value="Genomic_DNA"/>
</dbReference>
<dbReference type="Proteomes" id="UP000823631">
    <property type="component" value="Unassembled WGS sequence"/>
</dbReference>
<name>A0A9D9D9D6_9GAMM</name>
<evidence type="ECO:0000256" key="1">
    <source>
        <dbReference type="SAM" id="Phobius"/>
    </source>
</evidence>
<reference evidence="2" key="2">
    <citation type="journal article" date="2021" name="PeerJ">
        <title>Extensive microbial diversity within the chicken gut microbiome revealed by metagenomics and culture.</title>
        <authorList>
            <person name="Gilroy R."/>
            <person name="Ravi A."/>
            <person name="Getino M."/>
            <person name="Pursley I."/>
            <person name="Horton D.L."/>
            <person name="Alikhan N.F."/>
            <person name="Baker D."/>
            <person name="Gharbi K."/>
            <person name="Hall N."/>
            <person name="Watson M."/>
            <person name="Adriaenssens E.M."/>
            <person name="Foster-Nyarko E."/>
            <person name="Jarju S."/>
            <person name="Secka A."/>
            <person name="Antonio M."/>
            <person name="Oren A."/>
            <person name="Chaudhuri R.R."/>
            <person name="La Ragione R."/>
            <person name="Hildebrand F."/>
            <person name="Pallen M.J."/>
        </authorList>
    </citation>
    <scope>NUCLEOTIDE SEQUENCE</scope>
    <source>
        <strain evidence="2">17213</strain>
    </source>
</reference>